<evidence type="ECO:0000313" key="1">
    <source>
        <dbReference type="EMBL" id="MFD2255901.1"/>
    </source>
</evidence>
<protein>
    <recommendedName>
        <fullName evidence="3">Trimeric autotransporter adhesin YadA-like head domain-containing protein</fullName>
    </recommendedName>
</protein>
<proteinExistence type="predicted"/>
<dbReference type="RefSeq" id="WP_386818660.1">
    <property type="nucleotide sequence ID" value="NZ_JBHUIT010000002.1"/>
</dbReference>
<comment type="caution">
    <text evidence="1">The sequence shown here is derived from an EMBL/GenBank/DDBJ whole genome shotgun (WGS) entry which is preliminary data.</text>
</comment>
<reference evidence="2" key="1">
    <citation type="journal article" date="2019" name="Int. J. Syst. Evol. Microbiol.">
        <title>The Global Catalogue of Microorganisms (GCM) 10K type strain sequencing project: providing services to taxonomists for standard genome sequencing and annotation.</title>
        <authorList>
            <consortium name="The Broad Institute Genomics Platform"/>
            <consortium name="The Broad Institute Genome Sequencing Center for Infectious Disease"/>
            <person name="Wu L."/>
            <person name="Ma J."/>
        </authorList>
    </citation>
    <scope>NUCLEOTIDE SEQUENCE [LARGE SCALE GENOMIC DNA]</scope>
    <source>
        <strain evidence="2">CGMCC 4.7106</strain>
    </source>
</reference>
<dbReference type="Proteomes" id="UP001597375">
    <property type="component" value="Unassembled WGS sequence"/>
</dbReference>
<evidence type="ECO:0000313" key="2">
    <source>
        <dbReference type="Proteomes" id="UP001597375"/>
    </source>
</evidence>
<gene>
    <name evidence="1" type="ORF">ACFSSA_04355</name>
</gene>
<keyword evidence="2" id="KW-1185">Reference proteome</keyword>
<accession>A0ABW5D799</accession>
<evidence type="ECO:0008006" key="3">
    <source>
        <dbReference type="Google" id="ProtNLM"/>
    </source>
</evidence>
<sequence length="441" mass="44834">MSGDLSVVGGLDFGIAVSSAVAAVQFSYFGLDQKMATFDISDAGGSFLWRQSAKWTAKNKMLLNSSNVLSLYKGSGDVEGFIFNPNNGRITVSGAFGGIYSNSTPILKLDNNGLVSFGAQPMRVSNSVSSDSSWSGAFTVAGGIGVGKDSFINNVRLGRGNGNDVTNTTFGYSSLTANTTGVRNTGFGISALTANTVGSGNTAGGAYVLRANTTGSGNTAFGSTAMQENTIGASNSAFGEAALRENKTGSENVGLGSNALRFNKTGSKNVSVGQDSLKLNSEGSQNAALGVGALSNNRTGDGNLGLGSLALARNSSGEGNVGVGSGALGFNYTGDGNTAIGTDAGKFLVDGSTGMRDGDDNVFLGSRTRASSIWENNAIVIGASARSEGSNTTVIGNDETIRTHLRGETVADSLRVTGKSTISGQVMIEQVQGDISMGVYQ</sequence>
<name>A0ABW5D799_9BACT</name>
<organism evidence="1 2">
    <name type="scientific">Luteolibacter algae</name>
    <dbReference type="NCBI Taxonomy" id="454151"/>
    <lineage>
        <taxon>Bacteria</taxon>
        <taxon>Pseudomonadati</taxon>
        <taxon>Verrucomicrobiota</taxon>
        <taxon>Verrucomicrobiia</taxon>
        <taxon>Verrucomicrobiales</taxon>
        <taxon>Verrucomicrobiaceae</taxon>
        <taxon>Luteolibacter</taxon>
    </lineage>
</organism>
<dbReference type="EMBL" id="JBHUIT010000002">
    <property type="protein sequence ID" value="MFD2255901.1"/>
    <property type="molecule type" value="Genomic_DNA"/>
</dbReference>